<feature type="compositionally biased region" description="Polar residues" evidence="1">
    <location>
        <begin position="158"/>
        <end position="168"/>
    </location>
</feature>
<feature type="region of interest" description="Disordered" evidence="1">
    <location>
        <begin position="75"/>
        <end position="177"/>
    </location>
</feature>
<feature type="compositionally biased region" description="Basic and acidic residues" evidence="1">
    <location>
        <begin position="77"/>
        <end position="91"/>
    </location>
</feature>
<evidence type="ECO:0000313" key="3">
    <source>
        <dbReference type="Proteomes" id="UP000799767"/>
    </source>
</evidence>
<proteinExistence type="predicted"/>
<accession>A0A6A6PS24</accession>
<dbReference type="GeneID" id="54478217"/>
<sequence>MASQNSLPQGELIAPAVRLVTMQRSSSLVGEQQRAKHSPANADHQQAAGLESERCPIVLPKHYITMEDLRALQARQRTQDEKGVLTTEKSRTGPRLRIGPRNWDSSSSIRQNRHEPYKPATDADLAVDSEKVHRVDERSEPTSTKESAPRIAGEHSEATQAPTLQKPAQQTTGTQTENTEVVIDDATHATEGEPGVVNADNETSHVEVKVLLSPSVKVTTTVYKAGKKVKEIVVE</sequence>
<protein>
    <submittedName>
        <fullName evidence="2">Uncharacterized protein</fullName>
    </submittedName>
</protein>
<organism evidence="2 3">
    <name type="scientific">Neohortaea acidophila</name>
    <dbReference type="NCBI Taxonomy" id="245834"/>
    <lineage>
        <taxon>Eukaryota</taxon>
        <taxon>Fungi</taxon>
        <taxon>Dikarya</taxon>
        <taxon>Ascomycota</taxon>
        <taxon>Pezizomycotina</taxon>
        <taxon>Dothideomycetes</taxon>
        <taxon>Dothideomycetidae</taxon>
        <taxon>Mycosphaerellales</taxon>
        <taxon>Teratosphaeriaceae</taxon>
        <taxon>Neohortaea</taxon>
    </lineage>
</organism>
<feature type="region of interest" description="Disordered" evidence="1">
    <location>
        <begin position="24"/>
        <end position="52"/>
    </location>
</feature>
<dbReference type="EMBL" id="MU001636">
    <property type="protein sequence ID" value="KAF2482273.1"/>
    <property type="molecule type" value="Genomic_DNA"/>
</dbReference>
<dbReference type="RefSeq" id="XP_033588843.1">
    <property type="nucleotide sequence ID" value="XM_033737215.1"/>
</dbReference>
<dbReference type="AlphaFoldDB" id="A0A6A6PS24"/>
<evidence type="ECO:0000313" key="2">
    <source>
        <dbReference type="EMBL" id="KAF2482273.1"/>
    </source>
</evidence>
<feature type="compositionally biased region" description="Basic and acidic residues" evidence="1">
    <location>
        <begin position="128"/>
        <end position="140"/>
    </location>
</feature>
<gene>
    <name evidence="2" type="ORF">BDY17DRAFT_324567</name>
</gene>
<dbReference type="Proteomes" id="UP000799767">
    <property type="component" value="Unassembled WGS sequence"/>
</dbReference>
<name>A0A6A6PS24_9PEZI</name>
<evidence type="ECO:0000256" key="1">
    <source>
        <dbReference type="SAM" id="MobiDB-lite"/>
    </source>
</evidence>
<keyword evidence="3" id="KW-1185">Reference proteome</keyword>
<reference evidence="2" key="1">
    <citation type="journal article" date="2020" name="Stud. Mycol.">
        <title>101 Dothideomycetes genomes: a test case for predicting lifestyles and emergence of pathogens.</title>
        <authorList>
            <person name="Haridas S."/>
            <person name="Albert R."/>
            <person name="Binder M."/>
            <person name="Bloem J."/>
            <person name="Labutti K."/>
            <person name="Salamov A."/>
            <person name="Andreopoulos B."/>
            <person name="Baker S."/>
            <person name="Barry K."/>
            <person name="Bills G."/>
            <person name="Bluhm B."/>
            <person name="Cannon C."/>
            <person name="Castanera R."/>
            <person name="Culley D."/>
            <person name="Daum C."/>
            <person name="Ezra D."/>
            <person name="Gonzalez J."/>
            <person name="Henrissat B."/>
            <person name="Kuo A."/>
            <person name="Liang C."/>
            <person name="Lipzen A."/>
            <person name="Lutzoni F."/>
            <person name="Magnuson J."/>
            <person name="Mondo S."/>
            <person name="Nolan M."/>
            <person name="Ohm R."/>
            <person name="Pangilinan J."/>
            <person name="Park H.-J."/>
            <person name="Ramirez L."/>
            <person name="Alfaro M."/>
            <person name="Sun H."/>
            <person name="Tritt A."/>
            <person name="Yoshinaga Y."/>
            <person name="Zwiers L.-H."/>
            <person name="Turgeon B."/>
            <person name="Goodwin S."/>
            <person name="Spatafora J."/>
            <person name="Crous P."/>
            <person name="Grigoriev I."/>
        </authorList>
    </citation>
    <scope>NUCLEOTIDE SEQUENCE</scope>
    <source>
        <strain evidence="2">CBS 113389</strain>
    </source>
</reference>